<evidence type="ECO:0000313" key="5">
    <source>
        <dbReference type="EMBL" id="OWK05593.1"/>
    </source>
</evidence>
<evidence type="ECO:0000256" key="3">
    <source>
        <dbReference type="ARBA" id="ARBA00022824"/>
    </source>
</evidence>
<dbReference type="GO" id="GO:0045540">
    <property type="term" value="P:regulation of cholesterol biosynthetic process"/>
    <property type="evidence" value="ECO:0007669"/>
    <property type="project" value="TreeGrafter"/>
</dbReference>
<evidence type="ECO:0000256" key="1">
    <source>
        <dbReference type="ARBA" id="ARBA00004240"/>
    </source>
</evidence>
<gene>
    <name evidence="5" type="ORF">Celaphus_00002552</name>
</gene>
<dbReference type="GO" id="GO:0000139">
    <property type="term" value="C:Golgi membrane"/>
    <property type="evidence" value="ECO:0007669"/>
    <property type="project" value="InterPro"/>
</dbReference>
<dbReference type="GO" id="GO:0032933">
    <property type="term" value="P:SREBP signaling pathway"/>
    <property type="evidence" value="ECO:0007669"/>
    <property type="project" value="InterPro"/>
</dbReference>
<dbReference type="PANTHER" id="PTHR46378">
    <property type="entry name" value="STEROL REGULATORY ELEMENT-BINDING PROTEIN CLEAVAGE-ACTIVATING PROTEIN"/>
    <property type="match status" value="1"/>
</dbReference>
<organism evidence="5 6">
    <name type="scientific">Cervus elaphus hippelaphus</name>
    <name type="common">European red deer</name>
    <dbReference type="NCBI Taxonomy" id="46360"/>
    <lineage>
        <taxon>Eukaryota</taxon>
        <taxon>Metazoa</taxon>
        <taxon>Chordata</taxon>
        <taxon>Craniata</taxon>
        <taxon>Vertebrata</taxon>
        <taxon>Euteleostomi</taxon>
        <taxon>Mammalia</taxon>
        <taxon>Eutheria</taxon>
        <taxon>Laurasiatheria</taxon>
        <taxon>Artiodactyla</taxon>
        <taxon>Ruminantia</taxon>
        <taxon>Pecora</taxon>
        <taxon>Cervidae</taxon>
        <taxon>Cervinae</taxon>
        <taxon>Cervus</taxon>
    </lineage>
</organism>
<dbReference type="GO" id="GO:0032934">
    <property type="term" value="F:sterol binding"/>
    <property type="evidence" value="ECO:0007669"/>
    <property type="project" value="InterPro"/>
</dbReference>
<name>A0A212CHS9_CEREH</name>
<comment type="subcellular location">
    <subcellularLocation>
        <location evidence="2">Endomembrane system</location>
    </subcellularLocation>
    <subcellularLocation>
        <location evidence="1">Endoplasmic reticulum</location>
    </subcellularLocation>
</comment>
<keyword evidence="4" id="KW-0472">Membrane</keyword>
<dbReference type="GO" id="GO:0005789">
    <property type="term" value="C:endoplasmic reticulum membrane"/>
    <property type="evidence" value="ECO:0007669"/>
    <property type="project" value="InterPro"/>
</dbReference>
<evidence type="ECO:0000256" key="2">
    <source>
        <dbReference type="ARBA" id="ARBA00004308"/>
    </source>
</evidence>
<protein>
    <submittedName>
        <fullName evidence="5">Uncharacterized protein</fullName>
    </submittedName>
</protein>
<sequence>MRLWDVLTGSQVSHTFAHRGNATSLPYTTSCHQLWSRRPHQDLGLQHRHQALLPSPRPGLWCKLKCHLRQPAGDQRPGCACFTDLNHGDLLQTVYLGKKSEAQPACQILLLNNTTIAYNFGSKLSRVYVLSVLETLD</sequence>
<dbReference type="AlphaFoldDB" id="A0A212CHS9"/>
<keyword evidence="3" id="KW-0256">Endoplasmic reticulum</keyword>
<proteinExistence type="predicted"/>
<reference evidence="5 6" key="1">
    <citation type="journal article" date="2018" name="Mol. Genet. Genomics">
        <title>The red deer Cervus elaphus genome CerEla1.0: sequencing, annotating, genes, and chromosomes.</title>
        <authorList>
            <person name="Bana N.A."/>
            <person name="Nyiri A."/>
            <person name="Nagy J."/>
            <person name="Frank K."/>
            <person name="Nagy T."/>
            <person name="Steger V."/>
            <person name="Schiller M."/>
            <person name="Lakatos P."/>
            <person name="Sugar L."/>
            <person name="Horn P."/>
            <person name="Barta E."/>
            <person name="Orosz L."/>
        </authorList>
    </citation>
    <scope>NUCLEOTIDE SEQUENCE [LARGE SCALE GENOMIC DNA]</scope>
    <source>
        <strain evidence="5">Hungarian</strain>
    </source>
</reference>
<dbReference type="EMBL" id="MKHE01000020">
    <property type="protein sequence ID" value="OWK05593.1"/>
    <property type="molecule type" value="Genomic_DNA"/>
</dbReference>
<dbReference type="GO" id="GO:0032936">
    <property type="term" value="C:SREBP-SCAP complex"/>
    <property type="evidence" value="ECO:0007669"/>
    <property type="project" value="TreeGrafter"/>
</dbReference>
<dbReference type="OrthoDB" id="361494at2759"/>
<evidence type="ECO:0000313" key="6">
    <source>
        <dbReference type="Proteomes" id="UP000242450"/>
    </source>
</evidence>
<accession>A0A212CHS9</accession>
<evidence type="ECO:0000256" key="4">
    <source>
        <dbReference type="ARBA" id="ARBA00023136"/>
    </source>
</evidence>
<dbReference type="PANTHER" id="PTHR46378:SF1">
    <property type="entry name" value="STEROL REGULATORY ELEMENT-BINDING PROTEIN CLEAVAGE-ACTIVATING PROTEIN"/>
    <property type="match status" value="1"/>
</dbReference>
<dbReference type="InterPro" id="IPR030225">
    <property type="entry name" value="SCAP"/>
</dbReference>
<comment type="caution">
    <text evidence="5">The sequence shown here is derived from an EMBL/GenBank/DDBJ whole genome shotgun (WGS) entry which is preliminary data.</text>
</comment>
<dbReference type="Proteomes" id="UP000242450">
    <property type="component" value="Chromosome 20"/>
</dbReference>
<keyword evidence="6" id="KW-1185">Reference proteome</keyword>